<evidence type="ECO:0000256" key="6">
    <source>
        <dbReference type="ARBA" id="ARBA00040165"/>
    </source>
</evidence>
<keyword evidence="2" id="KW-0805">Transcription regulation</keyword>
<feature type="compositionally biased region" description="Low complexity" evidence="7">
    <location>
        <begin position="209"/>
        <end position="233"/>
    </location>
</feature>
<dbReference type="EMBL" id="BRPK01000004">
    <property type="protein sequence ID" value="GLB36967.1"/>
    <property type="molecule type" value="Genomic_DNA"/>
</dbReference>
<feature type="compositionally biased region" description="Pro residues" evidence="7">
    <location>
        <begin position="152"/>
        <end position="175"/>
    </location>
</feature>
<evidence type="ECO:0000256" key="4">
    <source>
        <dbReference type="ARBA" id="ARBA00023163"/>
    </source>
</evidence>
<evidence type="ECO:0000256" key="2">
    <source>
        <dbReference type="ARBA" id="ARBA00023015"/>
    </source>
</evidence>
<feature type="region of interest" description="Disordered" evidence="7">
    <location>
        <begin position="152"/>
        <end position="236"/>
    </location>
</feature>
<feature type="compositionally biased region" description="Low complexity" evidence="7">
    <location>
        <begin position="11"/>
        <end position="29"/>
    </location>
</feature>
<dbReference type="GO" id="GO:0000977">
    <property type="term" value="F:RNA polymerase II transcription regulatory region sequence-specific DNA binding"/>
    <property type="evidence" value="ECO:0007669"/>
    <property type="project" value="TreeGrafter"/>
</dbReference>
<evidence type="ECO:0000256" key="1">
    <source>
        <dbReference type="ARBA" id="ARBA00022843"/>
    </source>
</evidence>
<dbReference type="Gene3D" id="1.20.5.170">
    <property type="match status" value="1"/>
</dbReference>
<keyword evidence="3" id="KW-0238">DNA-binding</keyword>
<protein>
    <recommendedName>
        <fullName evidence="6">X-box-binding protein 1</fullName>
    </recommendedName>
</protein>
<dbReference type="OrthoDB" id="295274at2759"/>
<evidence type="ECO:0000256" key="7">
    <source>
        <dbReference type="SAM" id="MobiDB-lite"/>
    </source>
</evidence>
<feature type="compositionally biased region" description="Basic and acidic residues" evidence="7">
    <location>
        <begin position="35"/>
        <end position="45"/>
    </location>
</feature>
<keyword evidence="1" id="KW-0832">Ubl conjugation</keyword>
<dbReference type="Proteomes" id="UP001063166">
    <property type="component" value="Unassembled WGS sequence"/>
</dbReference>
<sequence length="385" mass="40577">MNDFIDPATLSPASESEAGSPAPIASGSNPRKRPRSEISSEERKEARAHRNRIAAQNSRDRRKAQFAYLERRVAELEEENRALRAARGVPLLPVTASTAFKAEEEHKRLEASARDRENEELRERIKTLERGWDAVIKALAAQGLPLANPVTPSAPAPAPAPPTTVAPPPVYPISPSPSHSSLDYSASSSSSPSVRPLSTPESSEQQHDTSATAPSTTSPHTTTTTPTSNTNTTEPDDATMENLFMEILAPLPDLASPRPAAATVLRSAAQASGESDTPAEGSTSKVVGAEGERTGLGLRGVEMMDLGTGAAGMGVGVGMDGTGAGVDLGHVLNNEWDAGLEMQRILESLGVPGDYEPQEQQGLSELELDMGWTYNGAESLGVGAF</sequence>
<feature type="domain" description="BZIP" evidence="8">
    <location>
        <begin position="41"/>
        <end position="84"/>
    </location>
</feature>
<evidence type="ECO:0000256" key="3">
    <source>
        <dbReference type="ARBA" id="ARBA00023125"/>
    </source>
</evidence>
<accession>A0A9P3PIT0</accession>
<evidence type="ECO:0000313" key="10">
    <source>
        <dbReference type="Proteomes" id="UP001063166"/>
    </source>
</evidence>
<dbReference type="SUPFAM" id="SSF57959">
    <property type="entry name" value="Leucine zipper domain"/>
    <property type="match status" value="1"/>
</dbReference>
<dbReference type="CDD" id="cd14812">
    <property type="entry name" value="bZIP_u3"/>
    <property type="match status" value="1"/>
</dbReference>
<dbReference type="GO" id="GO:0005634">
    <property type="term" value="C:nucleus"/>
    <property type="evidence" value="ECO:0007669"/>
    <property type="project" value="TreeGrafter"/>
</dbReference>
<dbReference type="Pfam" id="PF00170">
    <property type="entry name" value="bZIP_1"/>
    <property type="match status" value="1"/>
</dbReference>
<keyword evidence="4" id="KW-0804">Transcription</keyword>
<evidence type="ECO:0000256" key="5">
    <source>
        <dbReference type="ARBA" id="ARBA00023242"/>
    </source>
</evidence>
<dbReference type="InterPro" id="IPR004827">
    <property type="entry name" value="bZIP"/>
</dbReference>
<keyword evidence="10" id="KW-1185">Reference proteome</keyword>
<dbReference type="PROSITE" id="PS00036">
    <property type="entry name" value="BZIP_BASIC"/>
    <property type="match status" value="1"/>
</dbReference>
<dbReference type="PANTHER" id="PTHR46542">
    <property type="entry name" value="X-BOX BINDING PROTEIN 1"/>
    <property type="match status" value="1"/>
</dbReference>
<feature type="region of interest" description="Disordered" evidence="7">
    <location>
        <begin position="1"/>
        <end position="62"/>
    </location>
</feature>
<dbReference type="InterPro" id="IPR046347">
    <property type="entry name" value="bZIP_sf"/>
</dbReference>
<organism evidence="9 10">
    <name type="scientific">Lyophyllum shimeji</name>
    <name type="common">Hon-shimeji</name>
    <name type="synonym">Tricholoma shimeji</name>
    <dbReference type="NCBI Taxonomy" id="47721"/>
    <lineage>
        <taxon>Eukaryota</taxon>
        <taxon>Fungi</taxon>
        <taxon>Dikarya</taxon>
        <taxon>Basidiomycota</taxon>
        <taxon>Agaricomycotina</taxon>
        <taxon>Agaricomycetes</taxon>
        <taxon>Agaricomycetidae</taxon>
        <taxon>Agaricales</taxon>
        <taxon>Tricholomatineae</taxon>
        <taxon>Lyophyllaceae</taxon>
        <taxon>Lyophyllum</taxon>
    </lineage>
</organism>
<dbReference type="PANTHER" id="PTHR46542:SF1">
    <property type="entry name" value="X-BOX BINDING PROTEIN 1"/>
    <property type="match status" value="1"/>
</dbReference>
<name>A0A9P3PIT0_LYOSH</name>
<proteinExistence type="predicted"/>
<dbReference type="SMART" id="SM00338">
    <property type="entry name" value="BRLZ"/>
    <property type="match status" value="1"/>
</dbReference>
<dbReference type="InterPro" id="IPR052470">
    <property type="entry name" value="ER_Stress-Reg_TF"/>
</dbReference>
<evidence type="ECO:0000313" key="9">
    <source>
        <dbReference type="EMBL" id="GLB36967.1"/>
    </source>
</evidence>
<dbReference type="AlphaFoldDB" id="A0A9P3PIT0"/>
<reference evidence="9" key="1">
    <citation type="submission" date="2022-07" db="EMBL/GenBank/DDBJ databases">
        <title>The genome of Lyophyllum shimeji provides insight into the initial evolution of ectomycorrhizal fungal genome.</title>
        <authorList>
            <person name="Kobayashi Y."/>
            <person name="Shibata T."/>
            <person name="Hirakawa H."/>
            <person name="Shigenobu S."/>
            <person name="Nishiyama T."/>
            <person name="Yamada A."/>
            <person name="Hasebe M."/>
            <person name="Kawaguchi M."/>
        </authorList>
    </citation>
    <scope>NUCLEOTIDE SEQUENCE</scope>
    <source>
        <strain evidence="9">AT787</strain>
    </source>
</reference>
<comment type="caution">
    <text evidence="9">The sequence shown here is derived from an EMBL/GenBank/DDBJ whole genome shotgun (WGS) entry which is preliminary data.</text>
</comment>
<dbReference type="GO" id="GO:0000981">
    <property type="term" value="F:DNA-binding transcription factor activity, RNA polymerase II-specific"/>
    <property type="evidence" value="ECO:0007669"/>
    <property type="project" value="TreeGrafter"/>
</dbReference>
<dbReference type="PROSITE" id="PS50217">
    <property type="entry name" value="BZIP"/>
    <property type="match status" value="1"/>
</dbReference>
<keyword evidence="5" id="KW-0539">Nucleus</keyword>
<gene>
    <name evidence="9" type="ORF">LshimejAT787_0400180</name>
</gene>
<feature type="compositionally biased region" description="Low complexity" evidence="7">
    <location>
        <begin position="176"/>
        <end position="200"/>
    </location>
</feature>
<evidence type="ECO:0000259" key="8">
    <source>
        <dbReference type="PROSITE" id="PS50217"/>
    </source>
</evidence>